<evidence type="ECO:0000313" key="11">
    <source>
        <dbReference type="Proteomes" id="UP000321058"/>
    </source>
</evidence>
<dbReference type="InterPro" id="IPR025383">
    <property type="entry name" value="MrpA_C/MbhD"/>
</dbReference>
<evidence type="ECO:0000256" key="7">
    <source>
        <dbReference type="SAM" id="Phobius"/>
    </source>
</evidence>
<gene>
    <name evidence="10" type="ORF">RSO01_53870</name>
</gene>
<evidence type="ECO:0000259" key="8">
    <source>
        <dbReference type="Pfam" id="PF04039"/>
    </source>
</evidence>
<feature type="transmembrane region" description="Helical" evidence="7">
    <location>
        <begin position="95"/>
        <end position="116"/>
    </location>
</feature>
<comment type="subcellular location">
    <subcellularLocation>
        <location evidence="1">Cell membrane</location>
        <topology evidence="1">Multi-pass membrane protein</topology>
    </subcellularLocation>
</comment>
<accession>A0A512NH10</accession>
<sequence>MTVIEILDIGLAVLVLGVAAWTIAARELFAAAVGYVAYGLLLSLVWVRLFALDVALTEAAIGSGVTGVLLITAAMRLRGTDPPQASEQLRPMVRVAAATLCIAIAGVLAAGVLMMADPGPTLAPDVARHLGETGLGNPVTAVLMAFRAFDTMLEKVVLILAVIGVWSLAADDAWGSVAGPRPLAHHQGPLTFFAQLLPPVGIVVAVHIAWVGANEPGGAFQGGALLAAMAMIVLMARVVQAPAVDRRWLRVVLVAGPAMFLLIGMIGFAVAAGFLAYPDGIAKPLILFIEAFMVLSIAAVLPLLVIGPPNRPQAGPP</sequence>
<proteinExistence type="inferred from homology"/>
<dbReference type="AlphaFoldDB" id="A0A512NH10"/>
<dbReference type="Pfam" id="PF04039">
    <property type="entry name" value="MnhB"/>
    <property type="match status" value="1"/>
</dbReference>
<dbReference type="GO" id="GO:0005886">
    <property type="term" value="C:plasma membrane"/>
    <property type="evidence" value="ECO:0007669"/>
    <property type="project" value="UniProtKB-SubCell"/>
</dbReference>
<dbReference type="OrthoDB" id="4962908at2"/>
<dbReference type="RefSeq" id="WP_147153251.1">
    <property type="nucleotide sequence ID" value="NZ_BKAJ01000096.1"/>
</dbReference>
<protein>
    <submittedName>
        <fullName evidence="10">Sodium:proton antiporter</fullName>
    </submittedName>
</protein>
<evidence type="ECO:0000256" key="4">
    <source>
        <dbReference type="ARBA" id="ARBA00022692"/>
    </source>
</evidence>
<evidence type="ECO:0000259" key="9">
    <source>
        <dbReference type="Pfam" id="PF13244"/>
    </source>
</evidence>
<evidence type="ECO:0000256" key="2">
    <source>
        <dbReference type="ARBA" id="ARBA00009425"/>
    </source>
</evidence>
<feature type="transmembrane region" description="Helical" evidence="7">
    <location>
        <begin position="251"/>
        <end position="278"/>
    </location>
</feature>
<dbReference type="InterPro" id="IPR007182">
    <property type="entry name" value="MnhB"/>
</dbReference>
<evidence type="ECO:0000256" key="6">
    <source>
        <dbReference type="ARBA" id="ARBA00023136"/>
    </source>
</evidence>
<evidence type="ECO:0000256" key="1">
    <source>
        <dbReference type="ARBA" id="ARBA00004651"/>
    </source>
</evidence>
<feature type="transmembrane region" description="Helical" evidence="7">
    <location>
        <begin position="219"/>
        <end position="239"/>
    </location>
</feature>
<dbReference type="EMBL" id="BKAJ01000096">
    <property type="protein sequence ID" value="GEP58221.1"/>
    <property type="molecule type" value="Genomic_DNA"/>
</dbReference>
<keyword evidence="4 7" id="KW-0812">Transmembrane</keyword>
<feature type="transmembrane region" description="Helical" evidence="7">
    <location>
        <begin position="55"/>
        <end position="74"/>
    </location>
</feature>
<feature type="transmembrane region" description="Helical" evidence="7">
    <location>
        <begin position="284"/>
        <end position="306"/>
    </location>
</feature>
<comment type="caution">
    <text evidence="10">The sequence shown here is derived from an EMBL/GenBank/DDBJ whole genome shotgun (WGS) entry which is preliminary data.</text>
</comment>
<name>A0A512NH10_9HYPH</name>
<evidence type="ECO:0000313" key="10">
    <source>
        <dbReference type="EMBL" id="GEP58221.1"/>
    </source>
</evidence>
<dbReference type="Proteomes" id="UP000321058">
    <property type="component" value="Unassembled WGS sequence"/>
</dbReference>
<comment type="similarity">
    <text evidence="2">Belongs to the CPA3 antiporters (TC 2.A.63) subunit B family.</text>
</comment>
<dbReference type="PANTHER" id="PTHR33932">
    <property type="entry name" value="NA(+)/H(+) ANTIPORTER SUBUNIT B"/>
    <property type="match status" value="1"/>
</dbReference>
<dbReference type="PANTHER" id="PTHR33932:SF4">
    <property type="entry name" value="NA(+)_H(+) ANTIPORTER SUBUNIT B"/>
    <property type="match status" value="1"/>
</dbReference>
<feature type="transmembrane region" description="Helical" evidence="7">
    <location>
        <begin position="152"/>
        <end position="169"/>
    </location>
</feature>
<reference evidence="10 11" key="1">
    <citation type="submission" date="2019-07" db="EMBL/GenBank/DDBJ databases">
        <title>Whole genome shotgun sequence of Reyranella soli NBRC 108950.</title>
        <authorList>
            <person name="Hosoyama A."/>
            <person name="Uohara A."/>
            <person name="Ohji S."/>
            <person name="Ichikawa N."/>
        </authorList>
    </citation>
    <scope>NUCLEOTIDE SEQUENCE [LARGE SCALE GENOMIC DNA]</scope>
    <source>
        <strain evidence="10 11">NBRC 108950</strain>
    </source>
</reference>
<evidence type="ECO:0000256" key="5">
    <source>
        <dbReference type="ARBA" id="ARBA00022989"/>
    </source>
</evidence>
<feature type="transmembrane region" description="Helical" evidence="7">
    <location>
        <begin position="190"/>
        <end position="213"/>
    </location>
</feature>
<keyword evidence="3" id="KW-1003">Cell membrane</keyword>
<keyword evidence="5 7" id="KW-1133">Transmembrane helix</keyword>
<organism evidence="10 11">
    <name type="scientific">Reyranella soli</name>
    <dbReference type="NCBI Taxonomy" id="1230389"/>
    <lineage>
        <taxon>Bacteria</taxon>
        <taxon>Pseudomonadati</taxon>
        <taxon>Pseudomonadota</taxon>
        <taxon>Alphaproteobacteria</taxon>
        <taxon>Hyphomicrobiales</taxon>
        <taxon>Reyranellaceae</taxon>
        <taxon>Reyranella</taxon>
    </lineage>
</organism>
<feature type="domain" description="Na+/H+ antiporter MnhB subunit-related protein" evidence="8">
    <location>
        <begin position="191"/>
        <end position="287"/>
    </location>
</feature>
<evidence type="ECO:0000256" key="3">
    <source>
        <dbReference type="ARBA" id="ARBA00022475"/>
    </source>
</evidence>
<feature type="domain" description="MrpA C-terminal/MbhD" evidence="9">
    <location>
        <begin position="13"/>
        <end position="78"/>
    </location>
</feature>
<dbReference type="InterPro" id="IPR050622">
    <property type="entry name" value="CPA3_antiporter_subunitB"/>
</dbReference>
<dbReference type="Pfam" id="PF13244">
    <property type="entry name" value="MbhD"/>
    <property type="match status" value="1"/>
</dbReference>
<keyword evidence="11" id="KW-1185">Reference proteome</keyword>
<keyword evidence="6 7" id="KW-0472">Membrane</keyword>
<feature type="transmembrane region" description="Helical" evidence="7">
    <location>
        <begin position="28"/>
        <end position="49"/>
    </location>
</feature>
<feature type="transmembrane region" description="Helical" evidence="7">
    <location>
        <begin position="6"/>
        <end position="23"/>
    </location>
</feature>